<reference evidence="2 3" key="1">
    <citation type="submission" date="2014-04" db="EMBL/GenBank/DDBJ databases">
        <authorList>
            <consortium name="DOE Joint Genome Institute"/>
            <person name="Kuo A."/>
            <person name="Gay G."/>
            <person name="Dore J."/>
            <person name="Kohler A."/>
            <person name="Nagy L.G."/>
            <person name="Floudas D."/>
            <person name="Copeland A."/>
            <person name="Barry K.W."/>
            <person name="Cichocki N."/>
            <person name="Veneault-Fourrey C."/>
            <person name="LaButti K."/>
            <person name="Lindquist E.A."/>
            <person name="Lipzen A."/>
            <person name="Lundell T."/>
            <person name="Morin E."/>
            <person name="Murat C."/>
            <person name="Sun H."/>
            <person name="Tunlid A."/>
            <person name="Henrissat B."/>
            <person name="Grigoriev I.V."/>
            <person name="Hibbett D.S."/>
            <person name="Martin F."/>
            <person name="Nordberg H.P."/>
            <person name="Cantor M.N."/>
            <person name="Hua S.X."/>
        </authorList>
    </citation>
    <scope>NUCLEOTIDE SEQUENCE [LARGE SCALE GENOMIC DNA]</scope>
    <source>
        <strain evidence="3">h7</strain>
    </source>
</reference>
<gene>
    <name evidence="2" type="ORF">M413DRAFT_197632</name>
</gene>
<evidence type="ECO:0000256" key="1">
    <source>
        <dbReference type="SAM" id="MobiDB-lite"/>
    </source>
</evidence>
<dbReference type="EMBL" id="KN831786">
    <property type="protein sequence ID" value="KIM39338.1"/>
    <property type="molecule type" value="Genomic_DNA"/>
</dbReference>
<feature type="region of interest" description="Disordered" evidence="1">
    <location>
        <begin position="53"/>
        <end position="101"/>
    </location>
</feature>
<name>A0A0C2XNU3_HEBCY</name>
<keyword evidence="3" id="KW-1185">Reference proteome</keyword>
<evidence type="ECO:0000313" key="2">
    <source>
        <dbReference type="EMBL" id="KIM39338.1"/>
    </source>
</evidence>
<dbReference type="HOGENOM" id="CLU_2292042_0_0_1"/>
<protein>
    <submittedName>
        <fullName evidence="2">Uncharacterized protein</fullName>
    </submittedName>
</protein>
<proteinExistence type="predicted"/>
<sequence length="101" mass="11800">MVRKINAGFSAPIVFRSTGCNKTGRKHSRKPLIQFVRNNCCRSRSTKKYTMNFEPSRIPNSESKGKGYNNKKGDDHENRREKTNRVFNHHTKGRSKVEVYR</sequence>
<dbReference type="Proteomes" id="UP000053424">
    <property type="component" value="Unassembled WGS sequence"/>
</dbReference>
<evidence type="ECO:0000313" key="3">
    <source>
        <dbReference type="Proteomes" id="UP000053424"/>
    </source>
</evidence>
<dbReference type="AlphaFoldDB" id="A0A0C2XNU3"/>
<accession>A0A0C2XNU3</accession>
<organism evidence="2 3">
    <name type="scientific">Hebeloma cylindrosporum</name>
    <dbReference type="NCBI Taxonomy" id="76867"/>
    <lineage>
        <taxon>Eukaryota</taxon>
        <taxon>Fungi</taxon>
        <taxon>Dikarya</taxon>
        <taxon>Basidiomycota</taxon>
        <taxon>Agaricomycotina</taxon>
        <taxon>Agaricomycetes</taxon>
        <taxon>Agaricomycetidae</taxon>
        <taxon>Agaricales</taxon>
        <taxon>Agaricineae</taxon>
        <taxon>Hymenogastraceae</taxon>
        <taxon>Hebeloma</taxon>
    </lineage>
</organism>
<reference evidence="3" key="2">
    <citation type="submission" date="2015-01" db="EMBL/GenBank/DDBJ databases">
        <title>Evolutionary Origins and Diversification of the Mycorrhizal Mutualists.</title>
        <authorList>
            <consortium name="DOE Joint Genome Institute"/>
            <consortium name="Mycorrhizal Genomics Consortium"/>
            <person name="Kohler A."/>
            <person name="Kuo A."/>
            <person name="Nagy L.G."/>
            <person name="Floudas D."/>
            <person name="Copeland A."/>
            <person name="Barry K.W."/>
            <person name="Cichocki N."/>
            <person name="Veneault-Fourrey C."/>
            <person name="LaButti K."/>
            <person name="Lindquist E.A."/>
            <person name="Lipzen A."/>
            <person name="Lundell T."/>
            <person name="Morin E."/>
            <person name="Murat C."/>
            <person name="Riley R."/>
            <person name="Ohm R."/>
            <person name="Sun H."/>
            <person name="Tunlid A."/>
            <person name="Henrissat B."/>
            <person name="Grigoriev I.V."/>
            <person name="Hibbett D.S."/>
            <person name="Martin F."/>
        </authorList>
    </citation>
    <scope>NUCLEOTIDE SEQUENCE [LARGE SCALE GENOMIC DNA]</scope>
    <source>
        <strain evidence="3">h7</strain>
    </source>
</reference>
<feature type="compositionally biased region" description="Basic and acidic residues" evidence="1">
    <location>
        <begin position="71"/>
        <end position="84"/>
    </location>
</feature>